<dbReference type="Pfam" id="PF02613">
    <property type="entry name" value="Nitrate_red_del"/>
    <property type="match status" value="1"/>
</dbReference>
<sequence length="265" mass="29348">MNLGAHAPNAMAGMNLEPHRPEAKRGRNMDWVVQFEGQMLVCGVLAKALYGAPDREWMDGLVAAGLFDSVPFGSDLPEIAAALDCLGRWSNSVEGGLGDEAFAALTDDYTRLFVGPGRLLAAPWESVYANKDRAVFQKETVSVRNWYLRFELGLTSEYNEPADHIGLEFAFLAELAQRTIEASDIRDGREVKRLIDAQRAFLGQHLLPWVPRWAGDVVEHARTDLYRGLAWLARGTVIEAASFFSVASEQPVRSGAFQRTAQTQH</sequence>
<proteinExistence type="predicted"/>
<dbReference type="Gene3D" id="1.10.3480.10">
    <property type="entry name" value="TorD-like"/>
    <property type="match status" value="1"/>
</dbReference>
<dbReference type="Proteomes" id="UP001139451">
    <property type="component" value="Unassembled WGS sequence"/>
</dbReference>
<evidence type="ECO:0000313" key="2">
    <source>
        <dbReference type="EMBL" id="MCP3731110.1"/>
    </source>
</evidence>
<name>A0A9X2KLS0_9SPHN</name>
<dbReference type="EMBL" id="JAMLDX010000008">
    <property type="protein sequence ID" value="MCP3731110.1"/>
    <property type="molecule type" value="Genomic_DNA"/>
</dbReference>
<dbReference type="AlphaFoldDB" id="A0A9X2KLS0"/>
<protein>
    <submittedName>
        <fullName evidence="2">Molecular chaperone TorD family protein</fullName>
    </submittedName>
</protein>
<dbReference type="PANTHER" id="PTHR34227:SF1">
    <property type="entry name" value="DIMETHYL SULFOXIDE REDUCTASE CHAPERONE-RELATED"/>
    <property type="match status" value="1"/>
</dbReference>
<dbReference type="InterPro" id="IPR020945">
    <property type="entry name" value="DMSO/NO3_reduct_chaperone"/>
</dbReference>
<dbReference type="InterPro" id="IPR050289">
    <property type="entry name" value="TorD/DmsD_chaperones"/>
</dbReference>
<dbReference type="SUPFAM" id="SSF89155">
    <property type="entry name" value="TorD-like"/>
    <property type="match status" value="1"/>
</dbReference>
<keyword evidence="1" id="KW-0143">Chaperone</keyword>
<evidence type="ECO:0000256" key="1">
    <source>
        <dbReference type="ARBA" id="ARBA00023186"/>
    </source>
</evidence>
<keyword evidence="3" id="KW-1185">Reference proteome</keyword>
<evidence type="ECO:0000313" key="3">
    <source>
        <dbReference type="Proteomes" id="UP001139451"/>
    </source>
</evidence>
<dbReference type="InterPro" id="IPR036411">
    <property type="entry name" value="TorD-like_sf"/>
</dbReference>
<reference evidence="2" key="1">
    <citation type="submission" date="2022-05" db="EMBL/GenBank/DDBJ databases">
        <title>Sphingomonas sp. strain MG17 Genome sequencing and assembly.</title>
        <authorList>
            <person name="Kim I."/>
        </authorList>
    </citation>
    <scope>NUCLEOTIDE SEQUENCE</scope>
    <source>
        <strain evidence="2">MG17</strain>
    </source>
</reference>
<comment type="caution">
    <text evidence="2">The sequence shown here is derived from an EMBL/GenBank/DDBJ whole genome shotgun (WGS) entry which is preliminary data.</text>
</comment>
<gene>
    <name evidence="2" type="ORF">M9978_11795</name>
</gene>
<organism evidence="2 3">
    <name type="scientific">Sphingomonas tagetis</name>
    <dbReference type="NCBI Taxonomy" id="2949092"/>
    <lineage>
        <taxon>Bacteria</taxon>
        <taxon>Pseudomonadati</taxon>
        <taxon>Pseudomonadota</taxon>
        <taxon>Alphaproteobacteria</taxon>
        <taxon>Sphingomonadales</taxon>
        <taxon>Sphingomonadaceae</taxon>
        <taxon>Sphingomonas</taxon>
    </lineage>
</organism>
<dbReference type="PANTHER" id="PTHR34227">
    <property type="entry name" value="CHAPERONE PROTEIN YCDY"/>
    <property type="match status" value="1"/>
</dbReference>
<accession>A0A9X2KLS0</accession>